<organism evidence="4 5">
    <name type="scientific">Simiduia curdlanivorans</name>
    <dbReference type="NCBI Taxonomy" id="1492769"/>
    <lineage>
        <taxon>Bacteria</taxon>
        <taxon>Pseudomonadati</taxon>
        <taxon>Pseudomonadota</taxon>
        <taxon>Gammaproteobacteria</taxon>
        <taxon>Cellvibrionales</taxon>
        <taxon>Cellvibrionaceae</taxon>
        <taxon>Simiduia</taxon>
    </lineage>
</organism>
<name>A0ABV8V1X6_9GAMM</name>
<dbReference type="EMBL" id="JBHSCX010000003">
    <property type="protein sequence ID" value="MFC4361029.1"/>
    <property type="molecule type" value="Genomic_DNA"/>
</dbReference>
<evidence type="ECO:0000313" key="4">
    <source>
        <dbReference type="EMBL" id="MFC4361029.1"/>
    </source>
</evidence>
<keyword evidence="3" id="KW-0812">Transmembrane</keyword>
<dbReference type="RefSeq" id="WP_290260401.1">
    <property type="nucleotide sequence ID" value="NZ_JAUFQG010000004.1"/>
</dbReference>
<evidence type="ECO:0000256" key="2">
    <source>
        <dbReference type="SAM" id="MobiDB-lite"/>
    </source>
</evidence>
<evidence type="ECO:0000256" key="1">
    <source>
        <dbReference type="SAM" id="Coils"/>
    </source>
</evidence>
<dbReference type="Pfam" id="PF04375">
    <property type="entry name" value="HemX"/>
    <property type="match status" value="1"/>
</dbReference>
<evidence type="ECO:0000313" key="5">
    <source>
        <dbReference type="Proteomes" id="UP001595840"/>
    </source>
</evidence>
<keyword evidence="5" id="KW-1185">Reference proteome</keyword>
<feature type="coiled-coil region" evidence="1">
    <location>
        <begin position="71"/>
        <end position="134"/>
    </location>
</feature>
<keyword evidence="3" id="KW-1133">Transmembrane helix</keyword>
<dbReference type="InterPro" id="IPR007470">
    <property type="entry name" value="HemX"/>
</dbReference>
<dbReference type="PANTHER" id="PTHR38043:SF1">
    <property type="entry name" value="PROTEIN HEMX"/>
    <property type="match status" value="1"/>
</dbReference>
<keyword evidence="1" id="KW-0175">Coiled coil</keyword>
<evidence type="ECO:0000256" key="3">
    <source>
        <dbReference type="SAM" id="Phobius"/>
    </source>
</evidence>
<gene>
    <name evidence="4" type="ORF">ACFOX3_01880</name>
</gene>
<feature type="compositionally biased region" description="Polar residues" evidence="2">
    <location>
        <begin position="1"/>
        <end position="15"/>
    </location>
</feature>
<feature type="region of interest" description="Disordered" evidence="2">
    <location>
        <begin position="1"/>
        <end position="30"/>
    </location>
</feature>
<accession>A0ABV8V1X6</accession>
<dbReference type="Proteomes" id="UP001595840">
    <property type="component" value="Unassembled WGS sequence"/>
</dbReference>
<dbReference type="PANTHER" id="PTHR38043">
    <property type="entry name" value="PROTEIN HEMX"/>
    <property type="match status" value="1"/>
</dbReference>
<feature type="transmembrane region" description="Helical" evidence="3">
    <location>
        <begin position="41"/>
        <end position="61"/>
    </location>
</feature>
<protein>
    <submittedName>
        <fullName evidence="4">Uroporphyrinogen-III C-methyltransferase</fullName>
    </submittedName>
</protein>
<sequence>MVQTTDDSNTKQLTNEPKAPEFDSLERSRSAPKQAAGGTKLLWLALIVVLAGSAASSYWLFQQLTLQQENLLSLASTAQTLERENQSLQQEFAQGLNQFSQIQAQNQQQFGDFVTNVEAKLASQSQRLAQMTSNHRVQYLLSEAQFLLRQANQRLHLEKSPSNAIALFKLGDEILARAATELGNPSGLLIARKQLAQDLNTLYQLDNVDYTGLYFALEGVVEQINTLALALPPREFANEEVEPAVIKKNPDSLWSRITVGWRNFTRQLGSYVRVRRLEEPVEPLLAPDQELRVRENLKLKLQVAQLAVMRADTDLYRRNLQLVNEWMLEYFPVSDARNDLMAQLQMLSEKTVEVQLPEVSASARALDTYISEYRQELGVAQ</sequence>
<comment type="caution">
    <text evidence="4">The sequence shown here is derived from an EMBL/GenBank/DDBJ whole genome shotgun (WGS) entry which is preliminary data.</text>
</comment>
<keyword evidence="3" id="KW-0472">Membrane</keyword>
<reference evidence="5" key="1">
    <citation type="journal article" date="2019" name="Int. J. Syst. Evol. Microbiol.">
        <title>The Global Catalogue of Microorganisms (GCM) 10K type strain sequencing project: providing services to taxonomists for standard genome sequencing and annotation.</title>
        <authorList>
            <consortium name="The Broad Institute Genomics Platform"/>
            <consortium name="The Broad Institute Genome Sequencing Center for Infectious Disease"/>
            <person name="Wu L."/>
            <person name="Ma J."/>
        </authorList>
    </citation>
    <scope>NUCLEOTIDE SEQUENCE [LARGE SCALE GENOMIC DNA]</scope>
    <source>
        <strain evidence="5">CECT 8570</strain>
    </source>
</reference>
<feature type="compositionally biased region" description="Basic and acidic residues" evidence="2">
    <location>
        <begin position="18"/>
        <end position="29"/>
    </location>
</feature>
<proteinExistence type="predicted"/>